<dbReference type="EMBL" id="CM047907">
    <property type="protein sequence ID" value="KAJ0083909.1"/>
    <property type="molecule type" value="Genomic_DNA"/>
</dbReference>
<accession>A0ACC1ACD5</accession>
<name>A0ACC1ACD5_9ROSI</name>
<keyword evidence="2" id="KW-1185">Reference proteome</keyword>
<protein>
    <submittedName>
        <fullName evidence="1">Uncharacterized protein</fullName>
    </submittedName>
</protein>
<gene>
    <name evidence="1" type="ORF">Patl1_30265</name>
</gene>
<proteinExistence type="predicted"/>
<sequence>MAVGTVTVFAVNSGVLDKIREDIKKGVHVENLKEIEVTSAREVIQQLIQGAANRKVAATNMNRASSRSHSVFTCVIESKWESQGVTHHRFARLNLVDLAGSKGRKVLVLKENVSRKLLISTSLFRHWGMLSSPVNPSLLMKYMTSLVILIFCIDIGRLVIMNLVNVSNGKSLHVPYRDSKLTFLLQDSLGGNSKTTIIANISPSTCCSLETFSTLKFAQRAKFIKNNAIVNEDALGDVISMRLQIQQLRKEVSRLRGLVNGGAENLVNDTSIISFPGSPGSFKWEGLHGSFSPLTSDKRMSQKKDYELALVGAFKREKEKDKALQALAAENQAAIRLAKQRADEIQGLKMRLRFREAGIKRLEAVISGKISAETHLLKEKEEFLKEIEVLRTQVDRNQEVTRFAMENLQLKEEIRRHALFKWLFHFDPQHSFFYFFYFTCFCCRFKQKLKSFYEEGEREMMTQQISDLQNKLLEALDWKFMHESDSSIVKKGNSDVVTEVYAKDDLLISGQEPVIPWRSSINEENEFLRVQAIQNQAEMEALQKKLEFCLKEKEKLQSNVRELVQKLQEETSSREMNEEKQHIGLSTLPTNLPIIDFNDQMELKTMVDAIATASQREAEAHQTAIMLSKQNNEQRLRLEILNEEKIELNKLNDELRLKLKVLIEEKSKLIELYERAAAESNSNTQNTVELAQGGMEEENSGYLDELAQEKEVEMKKVIENLEHQLMEMHEENEKLLVMYEKAMQERDELRRTIPLSGQNSAEVKGEFDCPEKLVEVDGGEHIASDGLGLPVSKGQDSGENPTMSGQVISLVDMHDVEVTFADMEIEPLKFPKEVSEDINLVREKLGKAQVKLSDSANTVTLFGSVEKAFAEVDKLSREIKAMEESVEVKQQHLGSLKLVFNEMQERKALLDKKLLALKYSLSNFSSSVAYFEQREARSRARVTASLTYLNQKKEEAGHLQACKSEIEAAIKRVQRSEVEQRSNLALVKSKLEEENKRQENEKVLFAIDNIEKIDHSQKNWHLGGKATELLKSEEEKTKLQNEMKLSRERLGVVKREFEDLTKKSWKIESDLQTVQMEVQKSSRSTEEMELALQAVTQEKETLLEIREKGKSEIESMILEYQQQVFEADLKEAEMKVLEEELNSQLRRLEELQKVRAAAAEKNSKIFDQTKSHSCLISGKVEEELKSAWGYIQEARILLGQEQLIDS</sequence>
<comment type="caution">
    <text evidence="1">The sequence shown here is derived from an EMBL/GenBank/DDBJ whole genome shotgun (WGS) entry which is preliminary data.</text>
</comment>
<organism evidence="1 2">
    <name type="scientific">Pistacia atlantica</name>
    <dbReference type="NCBI Taxonomy" id="434234"/>
    <lineage>
        <taxon>Eukaryota</taxon>
        <taxon>Viridiplantae</taxon>
        <taxon>Streptophyta</taxon>
        <taxon>Embryophyta</taxon>
        <taxon>Tracheophyta</taxon>
        <taxon>Spermatophyta</taxon>
        <taxon>Magnoliopsida</taxon>
        <taxon>eudicotyledons</taxon>
        <taxon>Gunneridae</taxon>
        <taxon>Pentapetalae</taxon>
        <taxon>rosids</taxon>
        <taxon>malvids</taxon>
        <taxon>Sapindales</taxon>
        <taxon>Anacardiaceae</taxon>
        <taxon>Pistacia</taxon>
    </lineage>
</organism>
<dbReference type="Proteomes" id="UP001164250">
    <property type="component" value="Chromosome 11"/>
</dbReference>
<reference evidence="2" key="1">
    <citation type="journal article" date="2023" name="G3 (Bethesda)">
        <title>Genome assembly and association tests identify interacting loci associated with vigor, precocity, and sex in interspecific pistachio rootstocks.</title>
        <authorList>
            <person name="Palmer W."/>
            <person name="Jacygrad E."/>
            <person name="Sagayaradj S."/>
            <person name="Cavanaugh K."/>
            <person name="Han R."/>
            <person name="Bertier L."/>
            <person name="Beede B."/>
            <person name="Kafkas S."/>
            <person name="Golino D."/>
            <person name="Preece J."/>
            <person name="Michelmore R."/>
        </authorList>
    </citation>
    <scope>NUCLEOTIDE SEQUENCE [LARGE SCALE GENOMIC DNA]</scope>
</reference>
<evidence type="ECO:0000313" key="1">
    <source>
        <dbReference type="EMBL" id="KAJ0083909.1"/>
    </source>
</evidence>
<evidence type="ECO:0000313" key="2">
    <source>
        <dbReference type="Proteomes" id="UP001164250"/>
    </source>
</evidence>